<gene>
    <name evidence="2" type="ORF">DSM01_198</name>
    <name evidence="3" type="ORF">SAMN04487999_0905</name>
</gene>
<dbReference type="RefSeq" id="WP_072980863.1">
    <property type="nucleotide sequence ID" value="NZ_FQXT01000002.1"/>
</dbReference>
<reference evidence="2 5" key="3">
    <citation type="submission" date="2018-07" db="EMBL/GenBank/DDBJ databases">
        <title>Leeuwenhoekiella genomics.</title>
        <authorList>
            <person name="Tahon G."/>
            <person name="Willems A."/>
        </authorList>
    </citation>
    <scope>NUCLEOTIDE SEQUENCE [LARGE SCALE GENOMIC DNA]</scope>
    <source>
        <strain evidence="2 5">LMG 24856</strain>
    </source>
</reference>
<dbReference type="OrthoDB" id="1451440at2"/>
<feature type="transmembrane region" description="Helical" evidence="1">
    <location>
        <begin position="72"/>
        <end position="90"/>
    </location>
</feature>
<organism evidence="3 4">
    <name type="scientific">Leeuwenhoekiella palythoae</name>
    <dbReference type="NCBI Taxonomy" id="573501"/>
    <lineage>
        <taxon>Bacteria</taxon>
        <taxon>Pseudomonadati</taxon>
        <taxon>Bacteroidota</taxon>
        <taxon>Flavobacteriia</taxon>
        <taxon>Flavobacteriales</taxon>
        <taxon>Flavobacteriaceae</taxon>
        <taxon>Leeuwenhoekiella</taxon>
    </lineage>
</organism>
<feature type="transmembrane region" description="Helical" evidence="1">
    <location>
        <begin position="7"/>
        <end position="31"/>
    </location>
</feature>
<accession>A0A1M5VTL0</accession>
<feature type="transmembrane region" description="Helical" evidence="1">
    <location>
        <begin position="110"/>
        <end position="128"/>
    </location>
</feature>
<keyword evidence="1" id="KW-0472">Membrane</keyword>
<dbReference type="Proteomes" id="UP000290037">
    <property type="component" value="Unassembled WGS sequence"/>
</dbReference>
<dbReference type="Proteomes" id="UP000184240">
    <property type="component" value="Unassembled WGS sequence"/>
</dbReference>
<evidence type="ECO:0000256" key="1">
    <source>
        <dbReference type="SAM" id="Phobius"/>
    </source>
</evidence>
<evidence type="ECO:0000313" key="5">
    <source>
        <dbReference type="Proteomes" id="UP000290037"/>
    </source>
</evidence>
<sequence length="132" mass="15072">MNLTKPLLTTAGTIIGLAVVFYGLHLGILHLLDVELPYNLLNFYLFGGVSSLIICLTFITLPALLPELHDKVGYMFLFTIFGKLFLWALVFKNLLFSETVFTRMERLSMLIPIFIFLIYEVLVIVKILKKES</sequence>
<keyword evidence="1" id="KW-0812">Transmembrane</keyword>
<name>A0A1M5VTL0_9FLAO</name>
<feature type="transmembrane region" description="Helical" evidence="1">
    <location>
        <begin position="43"/>
        <end position="65"/>
    </location>
</feature>
<evidence type="ECO:0000313" key="3">
    <source>
        <dbReference type="EMBL" id="SHH78561.1"/>
    </source>
</evidence>
<dbReference type="STRING" id="573501.SAMN04487999_0905"/>
<evidence type="ECO:0000313" key="4">
    <source>
        <dbReference type="Proteomes" id="UP000184240"/>
    </source>
</evidence>
<keyword evidence="1" id="KW-1133">Transmembrane helix</keyword>
<evidence type="ECO:0000313" key="2">
    <source>
        <dbReference type="EMBL" id="RXG31062.1"/>
    </source>
</evidence>
<protein>
    <submittedName>
        <fullName evidence="3">Uncharacterized protein</fullName>
    </submittedName>
</protein>
<reference evidence="3" key="2">
    <citation type="submission" date="2016-11" db="EMBL/GenBank/DDBJ databases">
        <authorList>
            <person name="Jaros S."/>
            <person name="Januszkiewicz K."/>
            <person name="Wedrychowicz H."/>
        </authorList>
    </citation>
    <scope>NUCLEOTIDE SEQUENCE [LARGE SCALE GENOMIC DNA]</scope>
    <source>
        <strain evidence="3">DSM 19859</strain>
    </source>
</reference>
<dbReference type="Pfam" id="PF19665">
    <property type="entry name" value="DUF6168"/>
    <property type="match status" value="1"/>
</dbReference>
<dbReference type="InterPro" id="IPR046166">
    <property type="entry name" value="DUF6168"/>
</dbReference>
<keyword evidence="5" id="KW-1185">Reference proteome</keyword>
<dbReference type="AlphaFoldDB" id="A0A1M5VTL0"/>
<proteinExistence type="predicted"/>
<dbReference type="EMBL" id="FQXT01000002">
    <property type="protein sequence ID" value="SHH78561.1"/>
    <property type="molecule type" value="Genomic_DNA"/>
</dbReference>
<reference evidence="4" key="1">
    <citation type="submission" date="2016-11" db="EMBL/GenBank/DDBJ databases">
        <authorList>
            <person name="Varghese N."/>
            <person name="Submissions S."/>
        </authorList>
    </citation>
    <scope>NUCLEOTIDE SEQUENCE [LARGE SCALE GENOMIC DNA]</scope>
    <source>
        <strain evidence="4">DSM 19859</strain>
    </source>
</reference>
<dbReference type="EMBL" id="QOVN01000001">
    <property type="protein sequence ID" value="RXG31062.1"/>
    <property type="molecule type" value="Genomic_DNA"/>
</dbReference>